<accession>A0A9N8DRV8</accession>
<dbReference type="OrthoDB" id="2130456at2759"/>
<evidence type="ECO:0000256" key="1">
    <source>
        <dbReference type="SAM" id="SignalP"/>
    </source>
</evidence>
<comment type="caution">
    <text evidence="3">The sequence shown here is derived from an EMBL/GenBank/DDBJ whole genome shotgun (WGS) entry which is preliminary data.</text>
</comment>
<gene>
    <name evidence="3" type="ORF">SEMRO_209_G087310.1</name>
</gene>
<feature type="domain" description="Transglutaminase-like" evidence="2">
    <location>
        <begin position="63"/>
        <end position="171"/>
    </location>
</feature>
<dbReference type="Pfam" id="PF01841">
    <property type="entry name" value="Transglut_core"/>
    <property type="match status" value="1"/>
</dbReference>
<dbReference type="InterPro" id="IPR038765">
    <property type="entry name" value="Papain-like_cys_pep_sf"/>
</dbReference>
<sequence>MLQLALAMSRRVVIALSLGIVSLSPALAMTVSPPPTLIAADPSLYLKPSQWIDFEHPEIQAKAAELAVKASDNHGIIRSCFEFVRDEIMHSSDYQQDPVTCKASNVLQHKTGYCYAKSHLLASLLRANGIPTGLCYQRLTIADDDSGPPYCLHGLNAVYLPETKEWFRVDPRGLKPTIQQAVFDPPHEVLAFPIRTDIGEADFPRVYIDPLPLIVETLTTRTKSWKDVLDHLPDAEALEEAG</sequence>
<keyword evidence="4" id="KW-1185">Reference proteome</keyword>
<dbReference type="Gene3D" id="3.10.620.30">
    <property type="match status" value="1"/>
</dbReference>
<reference evidence="3" key="1">
    <citation type="submission" date="2020-06" db="EMBL/GenBank/DDBJ databases">
        <authorList>
            <consortium name="Plant Systems Biology data submission"/>
        </authorList>
    </citation>
    <scope>NUCLEOTIDE SEQUENCE</scope>
    <source>
        <strain evidence="3">D6</strain>
    </source>
</reference>
<dbReference type="Proteomes" id="UP001153069">
    <property type="component" value="Unassembled WGS sequence"/>
</dbReference>
<name>A0A9N8DRV8_9STRA</name>
<evidence type="ECO:0000313" key="3">
    <source>
        <dbReference type="EMBL" id="CAB9504799.1"/>
    </source>
</evidence>
<feature type="chain" id="PRO_5040361065" evidence="1">
    <location>
        <begin position="29"/>
        <end position="242"/>
    </location>
</feature>
<protein>
    <submittedName>
        <fullName evidence="3">Transglutaminase domain-containing protein</fullName>
    </submittedName>
</protein>
<keyword evidence="1" id="KW-0732">Signal</keyword>
<dbReference type="SUPFAM" id="SSF54001">
    <property type="entry name" value="Cysteine proteinases"/>
    <property type="match status" value="1"/>
</dbReference>
<proteinExistence type="predicted"/>
<dbReference type="PANTHER" id="PTHR33490:SF3">
    <property type="entry name" value="CONSERVED INTEGRAL MEMBRANE PROTEIN"/>
    <property type="match status" value="1"/>
</dbReference>
<dbReference type="PANTHER" id="PTHR33490">
    <property type="entry name" value="BLR5614 PROTEIN-RELATED"/>
    <property type="match status" value="1"/>
</dbReference>
<dbReference type="InterPro" id="IPR002931">
    <property type="entry name" value="Transglutaminase-like"/>
</dbReference>
<feature type="signal peptide" evidence="1">
    <location>
        <begin position="1"/>
        <end position="28"/>
    </location>
</feature>
<dbReference type="EMBL" id="CAICTM010000208">
    <property type="protein sequence ID" value="CAB9504799.1"/>
    <property type="molecule type" value="Genomic_DNA"/>
</dbReference>
<dbReference type="AlphaFoldDB" id="A0A9N8DRV8"/>
<evidence type="ECO:0000313" key="4">
    <source>
        <dbReference type="Proteomes" id="UP001153069"/>
    </source>
</evidence>
<organism evidence="3 4">
    <name type="scientific">Seminavis robusta</name>
    <dbReference type="NCBI Taxonomy" id="568900"/>
    <lineage>
        <taxon>Eukaryota</taxon>
        <taxon>Sar</taxon>
        <taxon>Stramenopiles</taxon>
        <taxon>Ochrophyta</taxon>
        <taxon>Bacillariophyta</taxon>
        <taxon>Bacillariophyceae</taxon>
        <taxon>Bacillariophycidae</taxon>
        <taxon>Naviculales</taxon>
        <taxon>Naviculaceae</taxon>
        <taxon>Seminavis</taxon>
    </lineage>
</organism>
<evidence type="ECO:0000259" key="2">
    <source>
        <dbReference type="Pfam" id="PF01841"/>
    </source>
</evidence>